<evidence type="ECO:0000313" key="9">
    <source>
        <dbReference type="EMBL" id="KAJ3168445.1"/>
    </source>
</evidence>
<dbReference type="PANTHER" id="PTHR12937:SF0">
    <property type="entry name" value="VACUOLAR PROTEIN SORTING-ASSOCIATED PROTEIN 28 HOMOLOG"/>
    <property type="match status" value="1"/>
</dbReference>
<comment type="subcellular location">
    <subcellularLocation>
        <location evidence="1">Late endosome membrane</location>
        <topology evidence="1">Peripheral membrane protein</topology>
    </subcellularLocation>
</comment>
<dbReference type="Proteomes" id="UP001212152">
    <property type="component" value="Unassembled WGS sequence"/>
</dbReference>
<dbReference type="InterPro" id="IPR017898">
    <property type="entry name" value="VPS28_N"/>
</dbReference>
<dbReference type="GO" id="GO:0043328">
    <property type="term" value="P:protein transport to vacuole involved in ubiquitin-dependent protein catabolic process via the multivesicular body sorting pathway"/>
    <property type="evidence" value="ECO:0007669"/>
    <property type="project" value="TreeGrafter"/>
</dbReference>
<name>A0AAD5TD96_9FUNG</name>
<keyword evidence="10" id="KW-1185">Reference proteome</keyword>
<comment type="caution">
    <text evidence="9">The sequence shown here is derived from an EMBL/GenBank/DDBJ whole genome shotgun (WGS) entry which is preliminary data.</text>
</comment>
<dbReference type="GO" id="GO:0031902">
    <property type="term" value="C:late endosome membrane"/>
    <property type="evidence" value="ECO:0007669"/>
    <property type="project" value="UniProtKB-SubCell"/>
</dbReference>
<dbReference type="AlphaFoldDB" id="A0AAD5TD96"/>
<reference evidence="9" key="1">
    <citation type="submission" date="2020-05" db="EMBL/GenBank/DDBJ databases">
        <title>Phylogenomic resolution of chytrid fungi.</title>
        <authorList>
            <person name="Stajich J.E."/>
            <person name="Amses K."/>
            <person name="Simmons R."/>
            <person name="Seto K."/>
            <person name="Myers J."/>
            <person name="Bonds A."/>
            <person name="Quandt C.A."/>
            <person name="Barry K."/>
            <person name="Liu P."/>
            <person name="Grigoriev I."/>
            <person name="Longcore J.E."/>
            <person name="James T.Y."/>
        </authorList>
    </citation>
    <scope>NUCLEOTIDE SEQUENCE</scope>
    <source>
        <strain evidence="9">JEL0379</strain>
    </source>
</reference>
<dbReference type="InterPro" id="IPR038358">
    <property type="entry name" value="VPS28_N_sf"/>
</dbReference>
<dbReference type="PIRSF" id="PIRSF017535">
    <property type="entry name" value="VPS28"/>
    <property type="match status" value="1"/>
</dbReference>
<sequence>MSYSPYSPAPPISAGELVLDQELRLYSSNKEREKYDNMADLYGIIVATEHLERAYIRDAIPAQEYTPACLKLIAQYKTALNLVGDSIPDVNAFMREYKLTCPAATRRLLEIGVPATIEHATTDTSSSGGVAKYVADTVQFFITLMDSLKLNYVAVDQIHHQLSDLIHSLNNIPTLPTDYVGKGKIRDWLITLNKMKASDEINQDQVRQLLFDLESALTEFHRSLSK</sequence>
<dbReference type="Gene3D" id="1.20.1440.200">
    <property type="match status" value="1"/>
</dbReference>
<dbReference type="Gene3D" id="1.20.120.1130">
    <property type="match status" value="1"/>
</dbReference>
<keyword evidence="3 5" id="KW-0967">Endosome</keyword>
<dbReference type="PROSITE" id="PS51313">
    <property type="entry name" value="VPS28_N"/>
    <property type="match status" value="1"/>
</dbReference>
<evidence type="ECO:0000259" key="8">
    <source>
        <dbReference type="PROSITE" id="PS51313"/>
    </source>
</evidence>
<comment type="similarity">
    <text evidence="5 6">Belongs to the VPS28 family.</text>
</comment>
<dbReference type="FunFam" id="1.20.120.1130:FF:000001">
    <property type="entry name" value="Vacuolar protein sorting-associated protein 28 homolog"/>
    <property type="match status" value="1"/>
</dbReference>
<dbReference type="EMBL" id="JADGJQ010000119">
    <property type="protein sequence ID" value="KAJ3168445.1"/>
    <property type="molecule type" value="Genomic_DNA"/>
</dbReference>
<gene>
    <name evidence="9" type="ORF">HDU87_001001</name>
</gene>
<dbReference type="InterPro" id="IPR017899">
    <property type="entry name" value="VPS28_C"/>
</dbReference>
<dbReference type="PANTHER" id="PTHR12937">
    <property type="entry name" value="VACUOLAR PROTEIN SORTING 28, ISOFORM 2 VPS28"/>
    <property type="match status" value="1"/>
</dbReference>
<evidence type="ECO:0000256" key="4">
    <source>
        <dbReference type="ARBA" id="ARBA00022927"/>
    </source>
</evidence>
<accession>A0AAD5TD96</accession>
<evidence type="ECO:0000256" key="6">
    <source>
        <dbReference type="PROSITE-ProRule" id="PRU00642"/>
    </source>
</evidence>
<dbReference type="Pfam" id="PF03997">
    <property type="entry name" value="VPS28"/>
    <property type="match status" value="1"/>
</dbReference>
<keyword evidence="4 5" id="KW-0653">Protein transport</keyword>
<comment type="function">
    <text evidence="5">Component of the ESCRT-I complex (endosomal sorting complex required for transport I), a regulator of vesicular trafficking process.</text>
</comment>
<dbReference type="InterPro" id="IPR007143">
    <property type="entry name" value="Vps28"/>
</dbReference>
<dbReference type="GO" id="GO:0044877">
    <property type="term" value="F:protein-containing complex binding"/>
    <property type="evidence" value="ECO:0007669"/>
    <property type="project" value="TreeGrafter"/>
</dbReference>
<feature type="domain" description="VPS28 N-terminal" evidence="8">
    <location>
        <begin position="12"/>
        <end position="119"/>
    </location>
</feature>
<feature type="domain" description="VPS28 C-terminal" evidence="7">
    <location>
        <begin position="129"/>
        <end position="225"/>
    </location>
</feature>
<dbReference type="InterPro" id="IPR037206">
    <property type="entry name" value="VPS28_C_sf"/>
</dbReference>
<evidence type="ECO:0000313" key="10">
    <source>
        <dbReference type="Proteomes" id="UP001212152"/>
    </source>
</evidence>
<evidence type="ECO:0000256" key="5">
    <source>
        <dbReference type="PIRNR" id="PIRNR017535"/>
    </source>
</evidence>
<evidence type="ECO:0000256" key="3">
    <source>
        <dbReference type="ARBA" id="ARBA00022753"/>
    </source>
</evidence>
<dbReference type="GO" id="GO:0000813">
    <property type="term" value="C:ESCRT I complex"/>
    <property type="evidence" value="ECO:0007669"/>
    <property type="project" value="UniProtKB-UniRule"/>
</dbReference>
<dbReference type="InterPro" id="IPR037202">
    <property type="entry name" value="ESCRT_assembly_dom"/>
</dbReference>
<proteinExistence type="inferred from homology"/>
<evidence type="ECO:0000256" key="2">
    <source>
        <dbReference type="ARBA" id="ARBA00022448"/>
    </source>
</evidence>
<evidence type="ECO:0000256" key="1">
    <source>
        <dbReference type="ARBA" id="ARBA00004633"/>
    </source>
</evidence>
<protein>
    <recommendedName>
        <fullName evidence="5">Vacuolar protein sorting-associated protein 28</fullName>
    </recommendedName>
    <alternativeName>
        <fullName evidence="5">ESCRT-I complex subunit VPS28</fullName>
    </alternativeName>
</protein>
<evidence type="ECO:0000259" key="7">
    <source>
        <dbReference type="PROSITE" id="PS51310"/>
    </source>
</evidence>
<keyword evidence="2 5" id="KW-0813">Transport</keyword>
<dbReference type="SUPFAM" id="SSF140427">
    <property type="entry name" value="VPS28 C-terminal domain-like"/>
    <property type="match status" value="1"/>
</dbReference>
<dbReference type="SUPFAM" id="SSF140111">
    <property type="entry name" value="Endosomal sorting complex assembly domain"/>
    <property type="match status" value="1"/>
</dbReference>
<organism evidence="9 10">
    <name type="scientific">Geranomyces variabilis</name>
    <dbReference type="NCBI Taxonomy" id="109894"/>
    <lineage>
        <taxon>Eukaryota</taxon>
        <taxon>Fungi</taxon>
        <taxon>Fungi incertae sedis</taxon>
        <taxon>Chytridiomycota</taxon>
        <taxon>Chytridiomycota incertae sedis</taxon>
        <taxon>Chytridiomycetes</taxon>
        <taxon>Spizellomycetales</taxon>
        <taxon>Powellomycetaceae</taxon>
        <taxon>Geranomyces</taxon>
    </lineage>
</organism>
<dbReference type="PROSITE" id="PS51310">
    <property type="entry name" value="VPS28_C"/>
    <property type="match status" value="1"/>
</dbReference>